<name>A0A498Q2X2_9MYCO</name>
<dbReference type="Proteomes" id="UP000267289">
    <property type="component" value="Unassembled WGS sequence"/>
</dbReference>
<proteinExistence type="predicted"/>
<protein>
    <submittedName>
        <fullName evidence="1">Uncharacterized protein</fullName>
    </submittedName>
</protein>
<evidence type="ECO:0000313" key="1">
    <source>
        <dbReference type="EMBL" id="VBA38912.1"/>
    </source>
</evidence>
<sequence length="40" mass="4300">MTGTNLSAYESARRLAEPRDASAFYSNRLVTTDNPGVIGP</sequence>
<gene>
    <name evidence="1" type="ORF">LAUMK13_02339</name>
</gene>
<accession>A0A498Q2X2</accession>
<keyword evidence="2" id="KW-1185">Reference proteome</keyword>
<dbReference type="EMBL" id="UPHQ01000104">
    <property type="protein sequence ID" value="VBA38912.1"/>
    <property type="molecule type" value="Genomic_DNA"/>
</dbReference>
<reference evidence="1 2" key="1">
    <citation type="submission" date="2018-09" db="EMBL/GenBank/DDBJ databases">
        <authorList>
            <person name="Tagini F."/>
        </authorList>
    </citation>
    <scope>NUCLEOTIDE SEQUENCE [LARGE SCALE GENOMIC DNA]</scope>
    <source>
        <strain evidence="1 2">MK13</strain>
    </source>
</reference>
<organism evidence="1 2">
    <name type="scientific">Mycobacterium innocens</name>
    <dbReference type="NCBI Taxonomy" id="2341083"/>
    <lineage>
        <taxon>Bacteria</taxon>
        <taxon>Bacillati</taxon>
        <taxon>Actinomycetota</taxon>
        <taxon>Actinomycetes</taxon>
        <taxon>Mycobacteriales</taxon>
        <taxon>Mycobacteriaceae</taxon>
        <taxon>Mycobacterium</taxon>
    </lineage>
</organism>
<evidence type="ECO:0000313" key="2">
    <source>
        <dbReference type="Proteomes" id="UP000267289"/>
    </source>
</evidence>
<dbReference type="AlphaFoldDB" id="A0A498Q2X2"/>